<dbReference type="Pfam" id="PF04966">
    <property type="entry name" value="OprB"/>
    <property type="match status" value="1"/>
</dbReference>
<keyword evidence="5" id="KW-1185">Reference proteome</keyword>
<sequence length="393" mass="41754">MRDTADFWDNAAGGRRTGTAVLNKLQLGGSFAGDRLGLTGWTLHLQIFRTDGNSLSDKVGDIQTVDSIDARPVTRLFESWIEKKFGDEDRSLAFRFGLMDLNSDYDSIQTSSLFVNSSQGIAADLARSGRNGPSIYPISSLGFRISWLPSKAWTFRLAAFDGVPGDPNDPNAFVSVKLGRTDGALLIGQADYHLSDKAKIEAGVWRYSTLVPAIGAQASDRGADQGAYLSIEGPIPKLDKWSAWARVGVANGAAQQVSRYLGAGLVGQGVVAGRPEDRIGLAIARAENGNPARHTFDLRGAETSCELSYQVKVHDTVALQPDLQYVVHPSAEAQVRNALVIGLRVVLTAGYPKKAPANEATDPTVPPEGAQPTDDNGPDSGGSSGKPKTGSSS</sequence>
<protein>
    <submittedName>
        <fullName evidence="4">Carbohydrate porin</fullName>
    </submittedName>
</protein>
<name>A0ABY7NX05_9SPHN</name>
<feature type="region of interest" description="Disordered" evidence="3">
    <location>
        <begin position="353"/>
        <end position="393"/>
    </location>
</feature>
<accession>A0ABY7NX05</accession>
<evidence type="ECO:0000256" key="3">
    <source>
        <dbReference type="SAM" id="MobiDB-lite"/>
    </source>
</evidence>
<dbReference type="PANTHER" id="PTHR37944">
    <property type="entry name" value="PORIN B"/>
    <property type="match status" value="1"/>
</dbReference>
<dbReference type="Proteomes" id="UP001210865">
    <property type="component" value="Chromosome"/>
</dbReference>
<dbReference type="InterPro" id="IPR052932">
    <property type="entry name" value="OprB_Porin"/>
</dbReference>
<evidence type="ECO:0000313" key="4">
    <source>
        <dbReference type="EMBL" id="WBO24449.1"/>
    </source>
</evidence>
<dbReference type="RefSeq" id="WP_270079071.1">
    <property type="nucleotide sequence ID" value="NZ_CP115174.1"/>
</dbReference>
<proteinExistence type="inferred from homology"/>
<dbReference type="EMBL" id="CP115174">
    <property type="protein sequence ID" value="WBO24449.1"/>
    <property type="molecule type" value="Genomic_DNA"/>
</dbReference>
<organism evidence="4 5">
    <name type="scientific">Sphingomonas abietis</name>
    <dbReference type="NCBI Taxonomy" id="3012344"/>
    <lineage>
        <taxon>Bacteria</taxon>
        <taxon>Pseudomonadati</taxon>
        <taxon>Pseudomonadota</taxon>
        <taxon>Alphaproteobacteria</taxon>
        <taxon>Sphingomonadales</taxon>
        <taxon>Sphingomonadaceae</taxon>
        <taxon>Sphingomonas</taxon>
    </lineage>
</organism>
<dbReference type="Gene3D" id="2.40.160.180">
    <property type="entry name" value="Carbohydrate-selective porin OprB"/>
    <property type="match status" value="1"/>
</dbReference>
<dbReference type="InterPro" id="IPR007049">
    <property type="entry name" value="Carb-sel_porin_OprB"/>
</dbReference>
<reference evidence="4 5" key="1">
    <citation type="submission" date="2022-12" db="EMBL/GenBank/DDBJ databases">
        <title>Sphingomonas abieness sp. nov., an endophytic bacterium isolated from Abies koreana.</title>
        <authorList>
            <person name="Jiang L."/>
            <person name="Lee J."/>
        </authorList>
    </citation>
    <scope>NUCLEOTIDE SEQUENCE [LARGE SCALE GENOMIC DNA]</scope>
    <source>
        <strain evidence="5">PAMB 00755</strain>
    </source>
</reference>
<evidence type="ECO:0000256" key="2">
    <source>
        <dbReference type="RuleBase" id="RU363072"/>
    </source>
</evidence>
<evidence type="ECO:0000256" key="1">
    <source>
        <dbReference type="ARBA" id="ARBA00008769"/>
    </source>
</evidence>
<gene>
    <name evidence="4" type="ORF">PBT88_10270</name>
</gene>
<dbReference type="InterPro" id="IPR038673">
    <property type="entry name" value="OprB_sf"/>
</dbReference>
<dbReference type="PANTHER" id="PTHR37944:SF1">
    <property type="entry name" value="PORIN B"/>
    <property type="match status" value="1"/>
</dbReference>
<evidence type="ECO:0000313" key="5">
    <source>
        <dbReference type="Proteomes" id="UP001210865"/>
    </source>
</evidence>
<comment type="similarity">
    <text evidence="1 2">Belongs to the OprB family.</text>
</comment>